<gene>
    <name evidence="1" type="ORF">SAMN04487911_12326</name>
</gene>
<dbReference type="EMBL" id="FQYX01000023">
    <property type="protein sequence ID" value="SHJ50531.1"/>
    <property type="molecule type" value="Genomic_DNA"/>
</dbReference>
<accession>A0A1M6JV10</accession>
<reference evidence="1 2" key="1">
    <citation type="submission" date="2016-11" db="EMBL/GenBank/DDBJ databases">
        <authorList>
            <person name="Jaros S."/>
            <person name="Januszkiewicz K."/>
            <person name="Wedrychowicz H."/>
        </authorList>
    </citation>
    <scope>NUCLEOTIDE SEQUENCE [LARGE SCALE GENOMIC DNA]</scope>
    <source>
        <strain evidence="1 2">CGMCC 1.8863</strain>
    </source>
</reference>
<organism evidence="1 2">
    <name type="scientific">Arenibacter nanhaiticus</name>
    <dbReference type="NCBI Taxonomy" id="558155"/>
    <lineage>
        <taxon>Bacteria</taxon>
        <taxon>Pseudomonadati</taxon>
        <taxon>Bacteroidota</taxon>
        <taxon>Flavobacteriia</taxon>
        <taxon>Flavobacteriales</taxon>
        <taxon>Flavobacteriaceae</taxon>
        <taxon>Arenibacter</taxon>
    </lineage>
</organism>
<evidence type="ECO:0000313" key="1">
    <source>
        <dbReference type="EMBL" id="SHJ50531.1"/>
    </source>
</evidence>
<sequence>MEKVALRSKIIRTENVLSDLNNELSREQWEEVRLLKKMDEFKWNTAKAISTSAVHTQDRQKQSCAIQLHRVARSIRALSHKIMVKEKELRNFIRHLETAQNRTVIL</sequence>
<keyword evidence="2" id="KW-1185">Reference proteome</keyword>
<dbReference type="RefSeq" id="WP_072765231.1">
    <property type="nucleotide sequence ID" value="NZ_FQYX01000023.1"/>
</dbReference>
<dbReference type="Proteomes" id="UP000184231">
    <property type="component" value="Unassembled WGS sequence"/>
</dbReference>
<name>A0A1M6JV10_9FLAO</name>
<proteinExistence type="predicted"/>
<evidence type="ECO:0000313" key="2">
    <source>
        <dbReference type="Proteomes" id="UP000184231"/>
    </source>
</evidence>
<protein>
    <submittedName>
        <fullName evidence="1">Uncharacterized protein</fullName>
    </submittedName>
</protein>
<dbReference type="AlphaFoldDB" id="A0A1M6JV10"/>